<dbReference type="Gene3D" id="3.20.20.380">
    <property type="entry name" value="Copper homeostasis (CutC) domain"/>
    <property type="match status" value="1"/>
</dbReference>
<keyword evidence="2" id="KW-0963">Cytoplasm</keyword>
<dbReference type="GO" id="GO:0005737">
    <property type="term" value="C:cytoplasm"/>
    <property type="evidence" value="ECO:0007669"/>
    <property type="project" value="UniProtKB-SubCell"/>
</dbReference>
<name>A0A6N7XWM7_9FIRM</name>
<dbReference type="PANTHER" id="PTHR12598:SF0">
    <property type="entry name" value="COPPER HOMEOSTASIS PROTEIN CUTC HOMOLOG"/>
    <property type="match status" value="1"/>
</dbReference>
<evidence type="ECO:0000313" key="4">
    <source>
        <dbReference type="Proteomes" id="UP000469523"/>
    </source>
</evidence>
<dbReference type="GO" id="GO:0005507">
    <property type="term" value="F:copper ion binding"/>
    <property type="evidence" value="ECO:0007669"/>
    <property type="project" value="TreeGrafter"/>
</dbReference>
<protein>
    <recommendedName>
        <fullName evidence="2">PF03932 family protein CutC</fullName>
    </recommendedName>
</protein>
<evidence type="ECO:0000256" key="2">
    <source>
        <dbReference type="HAMAP-Rule" id="MF_00795"/>
    </source>
</evidence>
<comment type="similarity">
    <text evidence="1 2">Belongs to the CutC family.</text>
</comment>
<gene>
    <name evidence="2" type="primary">cutC</name>
    <name evidence="3" type="ORF">FYJ83_05315</name>
</gene>
<comment type="caution">
    <text evidence="2">Once thought to be involved in copper homeostasis, experiments in E.coli have shown this is not the case.</text>
</comment>
<dbReference type="PANTHER" id="PTHR12598">
    <property type="entry name" value="COPPER HOMEOSTASIS PROTEIN CUTC"/>
    <property type="match status" value="1"/>
</dbReference>
<evidence type="ECO:0000313" key="3">
    <source>
        <dbReference type="EMBL" id="MSU00885.1"/>
    </source>
</evidence>
<dbReference type="Proteomes" id="UP000469523">
    <property type="component" value="Unassembled WGS sequence"/>
</dbReference>
<reference evidence="3 4" key="1">
    <citation type="submission" date="2019-09" db="EMBL/GenBank/DDBJ databases">
        <title>In-depth cultivation of the pig gut microbiome towards novel bacterial diversity and tailored functional studies.</title>
        <authorList>
            <person name="Wylensek D."/>
            <person name="Hitch T.C.A."/>
            <person name="Clavel T."/>
        </authorList>
    </citation>
    <scope>NUCLEOTIDE SEQUENCE [LARGE SCALE GENOMIC DNA]</scope>
    <source>
        <strain evidence="3 4">WCA3-693-APC-4?</strain>
    </source>
</reference>
<dbReference type="Pfam" id="PF03932">
    <property type="entry name" value="CutC"/>
    <property type="match status" value="1"/>
</dbReference>
<sequence length="249" mass="27613">MKNKIITEICVDSIESALAAERGGANRIELCDNLIGGGTTPSLGMMELVRKYLAIDINIMIRPRSGDFCYSSFEFEVMKKDIEHAKQCGMNGIVVGILNQNGEIDMEKMGELIELSKPLKVTFHRAFDMVKDPFKTLDILIELGVERILTSGQENKAIDGINLIKELVNRADGKIIIMPGAGINKNNINTIIETTGVKEVHLSAKKKVESVMKYRNQSVNMGGSIAIPEYDNYFTCEDTVKTIIEILNP</sequence>
<organism evidence="3 4">
    <name type="scientific">Tissierella pigra</name>
    <dbReference type="NCBI Taxonomy" id="2607614"/>
    <lineage>
        <taxon>Bacteria</taxon>
        <taxon>Bacillati</taxon>
        <taxon>Bacillota</taxon>
        <taxon>Tissierellia</taxon>
        <taxon>Tissierellales</taxon>
        <taxon>Tissierellaceae</taxon>
        <taxon>Tissierella</taxon>
    </lineage>
</organism>
<dbReference type="AlphaFoldDB" id="A0A6N7XWM7"/>
<dbReference type="SUPFAM" id="SSF110395">
    <property type="entry name" value="CutC-like"/>
    <property type="match status" value="1"/>
</dbReference>
<proteinExistence type="inferred from homology"/>
<dbReference type="InterPro" id="IPR005627">
    <property type="entry name" value="CutC-like"/>
</dbReference>
<dbReference type="FunFam" id="3.20.20.380:FF:000001">
    <property type="entry name" value="Copper homeostasis protein CutC"/>
    <property type="match status" value="1"/>
</dbReference>
<dbReference type="InterPro" id="IPR036822">
    <property type="entry name" value="CutC-like_dom_sf"/>
</dbReference>
<dbReference type="EMBL" id="VUNQ01000008">
    <property type="protein sequence ID" value="MSU00885.1"/>
    <property type="molecule type" value="Genomic_DNA"/>
</dbReference>
<dbReference type="HAMAP" id="MF_00795">
    <property type="entry name" value="CutC"/>
    <property type="match status" value="1"/>
</dbReference>
<keyword evidence="4" id="KW-1185">Reference proteome</keyword>
<comment type="caution">
    <text evidence="3">The sequence shown here is derived from an EMBL/GenBank/DDBJ whole genome shotgun (WGS) entry which is preliminary data.</text>
</comment>
<accession>A0A6N7XWM7</accession>
<comment type="subcellular location">
    <subcellularLocation>
        <location evidence="2">Cytoplasm</location>
    </subcellularLocation>
</comment>
<dbReference type="RefSeq" id="WP_154439306.1">
    <property type="nucleotide sequence ID" value="NZ_JAHLPJ010000001.1"/>
</dbReference>
<evidence type="ECO:0000256" key="1">
    <source>
        <dbReference type="ARBA" id="ARBA00007768"/>
    </source>
</evidence>